<feature type="transmembrane region" description="Helical" evidence="6">
    <location>
        <begin position="147"/>
        <end position="164"/>
    </location>
</feature>
<keyword evidence="4 6" id="KW-1133">Transmembrane helix</keyword>
<evidence type="ECO:0000256" key="5">
    <source>
        <dbReference type="ARBA" id="ARBA00023136"/>
    </source>
</evidence>
<evidence type="ECO:0000256" key="2">
    <source>
        <dbReference type="ARBA" id="ARBA00022475"/>
    </source>
</evidence>
<feature type="transmembrane region" description="Helical" evidence="6">
    <location>
        <begin position="123"/>
        <end position="141"/>
    </location>
</feature>
<accession>A0A2N3PXS0</accession>
<comment type="subcellular location">
    <subcellularLocation>
        <location evidence="1">Cell membrane</location>
        <topology evidence="1">Multi-pass membrane protein</topology>
    </subcellularLocation>
</comment>
<reference evidence="9" key="1">
    <citation type="submission" date="2017-12" db="EMBL/GenBank/DDBJ databases">
        <title>Draft genome sequence of Telmatospirillum siberiense 26-4b1T, an acidotolerant peatland alphaproteobacterium potentially involved in sulfur cycling.</title>
        <authorList>
            <person name="Hausmann B."/>
            <person name="Pjevac P."/>
            <person name="Schreck K."/>
            <person name="Herbold C.W."/>
            <person name="Daims H."/>
            <person name="Wagner M."/>
            <person name="Pester M."/>
            <person name="Loy A."/>
        </authorList>
    </citation>
    <scope>NUCLEOTIDE SEQUENCE [LARGE SCALE GENOMIC DNA]</scope>
    <source>
        <strain evidence="9">26-4b1</strain>
    </source>
</reference>
<comment type="caution">
    <text evidence="8">The sequence shown here is derived from an EMBL/GenBank/DDBJ whole genome shotgun (WGS) entry which is preliminary data.</text>
</comment>
<evidence type="ECO:0000256" key="1">
    <source>
        <dbReference type="ARBA" id="ARBA00004651"/>
    </source>
</evidence>
<dbReference type="InterPro" id="IPR000620">
    <property type="entry name" value="EamA_dom"/>
</dbReference>
<dbReference type="GO" id="GO:0005886">
    <property type="term" value="C:plasma membrane"/>
    <property type="evidence" value="ECO:0007669"/>
    <property type="project" value="UniProtKB-SubCell"/>
</dbReference>
<dbReference type="Proteomes" id="UP000233293">
    <property type="component" value="Unassembled WGS sequence"/>
</dbReference>
<feature type="transmembrane region" description="Helical" evidence="6">
    <location>
        <begin position="96"/>
        <end position="116"/>
    </location>
</feature>
<dbReference type="PANTHER" id="PTHR42920">
    <property type="entry name" value="OS03G0707200 PROTEIN-RELATED"/>
    <property type="match status" value="1"/>
</dbReference>
<evidence type="ECO:0000313" key="8">
    <source>
        <dbReference type="EMBL" id="PKU25161.1"/>
    </source>
</evidence>
<keyword evidence="5 6" id="KW-0472">Membrane</keyword>
<dbReference type="RefSeq" id="WP_101250088.1">
    <property type="nucleotide sequence ID" value="NZ_PIUM01000006.1"/>
</dbReference>
<sequence>MPSDRRLQADGLLVLVTILAAAGWFFSLYALQSLPTMFFMGARFLLGGLILACFGFRPLLSLGRRDLRRSVLTGIAMCASMMFWVAGLLVSDNLGVGAFICALGNIVAPLFGRVLFRIPVSRATWLAVGVATAGLACLSLKDGIGFSLADLYFLGTAVTNSLYLNLNNRYASRIPVMPLAAIQLMVVGLLSLATSAARESWPTTVGMEAVGWFLASVLISTSLRFFLLVRGQKTAPISHTALIMNLEPVWTALLALICLGTAIGGIQLAGCGLIFLALVLHHLPWRGMRAF</sequence>
<name>A0A2N3PXS0_9PROT</name>
<dbReference type="InterPro" id="IPR051258">
    <property type="entry name" value="Diverse_Substrate_Transporter"/>
</dbReference>
<dbReference type="SUPFAM" id="SSF103481">
    <property type="entry name" value="Multidrug resistance efflux transporter EmrE"/>
    <property type="match status" value="2"/>
</dbReference>
<keyword evidence="9" id="KW-1185">Reference proteome</keyword>
<feature type="domain" description="EamA" evidence="7">
    <location>
        <begin position="149"/>
        <end position="280"/>
    </location>
</feature>
<dbReference type="PANTHER" id="PTHR42920:SF5">
    <property type="entry name" value="EAMA DOMAIN-CONTAINING PROTEIN"/>
    <property type="match status" value="1"/>
</dbReference>
<protein>
    <submittedName>
        <fullName evidence="8">EamA family transporter</fullName>
    </submittedName>
</protein>
<feature type="transmembrane region" description="Helical" evidence="6">
    <location>
        <begin position="250"/>
        <end position="283"/>
    </location>
</feature>
<feature type="transmembrane region" description="Helical" evidence="6">
    <location>
        <begin position="71"/>
        <end position="90"/>
    </location>
</feature>
<evidence type="ECO:0000256" key="4">
    <source>
        <dbReference type="ARBA" id="ARBA00022989"/>
    </source>
</evidence>
<dbReference type="AlphaFoldDB" id="A0A2N3PXS0"/>
<keyword evidence="3 6" id="KW-0812">Transmembrane</keyword>
<feature type="transmembrane region" description="Helical" evidence="6">
    <location>
        <begin position="176"/>
        <end position="197"/>
    </location>
</feature>
<evidence type="ECO:0000256" key="3">
    <source>
        <dbReference type="ARBA" id="ARBA00022692"/>
    </source>
</evidence>
<dbReference type="InterPro" id="IPR037185">
    <property type="entry name" value="EmrE-like"/>
</dbReference>
<evidence type="ECO:0000256" key="6">
    <source>
        <dbReference type="SAM" id="Phobius"/>
    </source>
</evidence>
<feature type="transmembrane region" description="Helical" evidence="6">
    <location>
        <begin position="12"/>
        <end position="31"/>
    </location>
</feature>
<dbReference type="OrthoDB" id="8370318at2"/>
<feature type="transmembrane region" description="Helical" evidence="6">
    <location>
        <begin position="37"/>
        <end position="59"/>
    </location>
</feature>
<feature type="transmembrane region" description="Helical" evidence="6">
    <location>
        <begin position="209"/>
        <end position="229"/>
    </location>
</feature>
<proteinExistence type="predicted"/>
<organism evidence="8 9">
    <name type="scientific">Telmatospirillum siberiense</name>
    <dbReference type="NCBI Taxonomy" id="382514"/>
    <lineage>
        <taxon>Bacteria</taxon>
        <taxon>Pseudomonadati</taxon>
        <taxon>Pseudomonadota</taxon>
        <taxon>Alphaproteobacteria</taxon>
        <taxon>Rhodospirillales</taxon>
        <taxon>Rhodospirillaceae</taxon>
        <taxon>Telmatospirillum</taxon>
    </lineage>
</organism>
<keyword evidence="2" id="KW-1003">Cell membrane</keyword>
<gene>
    <name evidence="8" type="ORF">CWS72_08160</name>
</gene>
<dbReference type="Pfam" id="PF00892">
    <property type="entry name" value="EamA"/>
    <property type="match status" value="1"/>
</dbReference>
<dbReference type="EMBL" id="PIUM01000006">
    <property type="protein sequence ID" value="PKU25161.1"/>
    <property type="molecule type" value="Genomic_DNA"/>
</dbReference>
<evidence type="ECO:0000259" key="7">
    <source>
        <dbReference type="Pfam" id="PF00892"/>
    </source>
</evidence>
<evidence type="ECO:0000313" key="9">
    <source>
        <dbReference type="Proteomes" id="UP000233293"/>
    </source>
</evidence>